<protein>
    <submittedName>
        <fullName evidence="2">Uncharacterized protein</fullName>
    </submittedName>
</protein>
<dbReference type="AlphaFoldDB" id="A0A9P4GBN5"/>
<feature type="compositionally biased region" description="Basic and acidic residues" evidence="1">
    <location>
        <begin position="136"/>
        <end position="146"/>
    </location>
</feature>
<dbReference type="EMBL" id="ML976618">
    <property type="protein sequence ID" value="KAF1842457.1"/>
    <property type="molecule type" value="Genomic_DNA"/>
</dbReference>
<evidence type="ECO:0000256" key="1">
    <source>
        <dbReference type="SAM" id="MobiDB-lite"/>
    </source>
</evidence>
<evidence type="ECO:0000313" key="2">
    <source>
        <dbReference type="EMBL" id="KAF1842457.1"/>
    </source>
</evidence>
<dbReference type="GeneID" id="63849416"/>
<proteinExistence type="predicted"/>
<sequence>MPRRTRAAGPWSASVQQGGHAAENPMPYASWHMAARRSLGKSSQLAPDECIPSGESAIPVFRFRTRGTTIANLVARRTITKHTACRQCTLTPRAPRAHSASVAGGSGYADVRPESDTSQGEEGDGHVGPPLGRNAAGERTERIRAN</sequence>
<feature type="region of interest" description="Disordered" evidence="1">
    <location>
        <begin position="92"/>
        <end position="146"/>
    </location>
</feature>
<comment type="caution">
    <text evidence="2">The sequence shown here is derived from an EMBL/GenBank/DDBJ whole genome shotgun (WGS) entry which is preliminary data.</text>
</comment>
<reference evidence="2" key="1">
    <citation type="submission" date="2020-01" db="EMBL/GenBank/DDBJ databases">
        <authorList>
            <consortium name="DOE Joint Genome Institute"/>
            <person name="Haridas S."/>
            <person name="Albert R."/>
            <person name="Binder M."/>
            <person name="Bloem J."/>
            <person name="Labutti K."/>
            <person name="Salamov A."/>
            <person name="Andreopoulos B."/>
            <person name="Baker S.E."/>
            <person name="Barry K."/>
            <person name="Bills G."/>
            <person name="Bluhm B.H."/>
            <person name="Cannon C."/>
            <person name="Castanera R."/>
            <person name="Culley D.E."/>
            <person name="Daum C."/>
            <person name="Ezra D."/>
            <person name="Gonzalez J.B."/>
            <person name="Henrissat B."/>
            <person name="Kuo A."/>
            <person name="Liang C."/>
            <person name="Lipzen A."/>
            <person name="Lutzoni F."/>
            <person name="Magnuson J."/>
            <person name="Mondo S."/>
            <person name="Nolan M."/>
            <person name="Ohm R."/>
            <person name="Pangilinan J."/>
            <person name="Park H.-J."/>
            <person name="Ramirez L."/>
            <person name="Alfaro M."/>
            <person name="Sun H."/>
            <person name="Tritt A."/>
            <person name="Yoshinaga Y."/>
            <person name="Zwiers L.-H."/>
            <person name="Turgeon B.G."/>
            <person name="Goodwin S.B."/>
            <person name="Spatafora J.W."/>
            <person name="Crous P.W."/>
            <person name="Grigoriev I.V."/>
        </authorList>
    </citation>
    <scope>NUCLEOTIDE SEQUENCE</scope>
    <source>
        <strain evidence="2">CBS 394.84</strain>
    </source>
</reference>
<feature type="region of interest" description="Disordered" evidence="1">
    <location>
        <begin position="1"/>
        <end position="25"/>
    </location>
</feature>
<accession>A0A9P4GBN5</accession>
<dbReference type="Proteomes" id="UP000800039">
    <property type="component" value="Unassembled WGS sequence"/>
</dbReference>
<name>A0A9P4GBN5_9PLEO</name>
<dbReference type="RefSeq" id="XP_040785020.1">
    <property type="nucleotide sequence ID" value="XM_040932165.1"/>
</dbReference>
<evidence type="ECO:0000313" key="3">
    <source>
        <dbReference type="Proteomes" id="UP000800039"/>
    </source>
</evidence>
<keyword evidence="3" id="KW-1185">Reference proteome</keyword>
<organism evidence="2 3">
    <name type="scientific">Cucurbitaria berberidis CBS 394.84</name>
    <dbReference type="NCBI Taxonomy" id="1168544"/>
    <lineage>
        <taxon>Eukaryota</taxon>
        <taxon>Fungi</taxon>
        <taxon>Dikarya</taxon>
        <taxon>Ascomycota</taxon>
        <taxon>Pezizomycotina</taxon>
        <taxon>Dothideomycetes</taxon>
        <taxon>Pleosporomycetidae</taxon>
        <taxon>Pleosporales</taxon>
        <taxon>Pleosporineae</taxon>
        <taxon>Cucurbitariaceae</taxon>
        <taxon>Cucurbitaria</taxon>
    </lineage>
</organism>
<gene>
    <name evidence="2" type="ORF">K460DRAFT_359065</name>
</gene>